<sequence>MVDCGPESREVAMALLGEDIPAIGPRLQNRVEAIQTVRRFMNTIERMVKGPGALPYRVLFVRQADGRYTLVIKGAVTSLKIDNMDELMIKRFQKSFKKRLFILTCFFEDNDKLECLALTEGLGAVLYSTK</sequence>
<comment type="caution">
    <text evidence="1">The sequence shown here is derived from an EMBL/GenBank/DDBJ whole genome shotgun (WGS) entry which is preliminary data.</text>
</comment>
<evidence type="ECO:0000313" key="1">
    <source>
        <dbReference type="EMBL" id="GBF32824.1"/>
    </source>
</evidence>
<proteinExistence type="predicted"/>
<dbReference type="RefSeq" id="WP_104371304.1">
    <property type="nucleotide sequence ID" value="NZ_BFAV01000060.1"/>
</dbReference>
<dbReference type="OrthoDB" id="1808080at2"/>
<evidence type="ECO:0000313" key="2">
    <source>
        <dbReference type="Proteomes" id="UP000239549"/>
    </source>
</evidence>
<accession>A0A2L2XA51</accession>
<dbReference type="EMBL" id="BFAV01000060">
    <property type="protein sequence ID" value="GBF32824.1"/>
    <property type="molecule type" value="Genomic_DNA"/>
</dbReference>
<reference evidence="2" key="1">
    <citation type="submission" date="2018-02" db="EMBL/GenBank/DDBJ databases">
        <title>Genome sequence of Desulfocucumis palustris strain NAW-5.</title>
        <authorList>
            <person name="Watanabe M."/>
            <person name="Kojima H."/>
            <person name="Fukui M."/>
        </authorList>
    </citation>
    <scope>NUCLEOTIDE SEQUENCE [LARGE SCALE GENOMIC DNA]</scope>
    <source>
        <strain evidence="2">NAW-5</strain>
    </source>
</reference>
<organism evidence="1 2">
    <name type="scientific">Desulfocucumis palustris</name>
    <dbReference type="NCBI Taxonomy" id="1898651"/>
    <lineage>
        <taxon>Bacteria</taxon>
        <taxon>Bacillati</taxon>
        <taxon>Bacillota</taxon>
        <taxon>Clostridia</taxon>
        <taxon>Eubacteriales</taxon>
        <taxon>Desulfocucumaceae</taxon>
        <taxon>Desulfocucumis</taxon>
    </lineage>
</organism>
<gene>
    <name evidence="1" type="ORF">DCCM_1020</name>
</gene>
<dbReference type="Proteomes" id="UP000239549">
    <property type="component" value="Unassembled WGS sequence"/>
</dbReference>
<name>A0A2L2XA51_9FIRM</name>
<dbReference type="AlphaFoldDB" id="A0A2L2XA51"/>
<keyword evidence="2" id="KW-1185">Reference proteome</keyword>
<protein>
    <submittedName>
        <fullName evidence="1">Uncharacterized protein</fullName>
    </submittedName>
</protein>